<keyword evidence="3" id="KW-1185">Reference proteome</keyword>
<evidence type="ECO:0000313" key="3">
    <source>
        <dbReference type="Proteomes" id="UP001362999"/>
    </source>
</evidence>
<accession>A0AAW0BIV6</accession>
<name>A0AAW0BIV6_9AGAR</name>
<dbReference type="EMBL" id="JAWWNJ010000033">
    <property type="protein sequence ID" value="KAK7025895.1"/>
    <property type="molecule type" value="Genomic_DNA"/>
</dbReference>
<feature type="non-terminal residue" evidence="2">
    <location>
        <position position="1"/>
    </location>
</feature>
<protein>
    <recommendedName>
        <fullName evidence="1">DUF6589 domain-containing protein</fullName>
    </recommendedName>
</protein>
<dbReference type="Proteomes" id="UP001362999">
    <property type="component" value="Unassembled WGS sequence"/>
</dbReference>
<comment type="caution">
    <text evidence="2">The sequence shown here is derived from an EMBL/GenBank/DDBJ whole genome shotgun (WGS) entry which is preliminary data.</text>
</comment>
<sequence length="78" mass="8916">FRNYVPPGPEIWHTRWTNLNMISSNSYATASTTDPSALSESANAAGTKRPFNLKKVDFFPTSRSMILFFEARVLDCWR</sequence>
<organism evidence="2 3">
    <name type="scientific">Favolaschia claudopus</name>
    <dbReference type="NCBI Taxonomy" id="2862362"/>
    <lineage>
        <taxon>Eukaryota</taxon>
        <taxon>Fungi</taxon>
        <taxon>Dikarya</taxon>
        <taxon>Basidiomycota</taxon>
        <taxon>Agaricomycotina</taxon>
        <taxon>Agaricomycetes</taxon>
        <taxon>Agaricomycetidae</taxon>
        <taxon>Agaricales</taxon>
        <taxon>Marasmiineae</taxon>
        <taxon>Mycenaceae</taxon>
        <taxon>Favolaschia</taxon>
    </lineage>
</organism>
<dbReference type="InterPro" id="IPR046496">
    <property type="entry name" value="DUF6589"/>
</dbReference>
<gene>
    <name evidence="2" type="ORF">R3P38DRAFT_2529736</name>
</gene>
<dbReference type="Pfam" id="PF20231">
    <property type="entry name" value="DUF6589"/>
    <property type="match status" value="1"/>
</dbReference>
<reference evidence="2 3" key="1">
    <citation type="journal article" date="2024" name="J Genomics">
        <title>Draft genome sequencing and assembly of Favolaschia claudopus CIRM-BRFM 2984 isolated from oak limbs.</title>
        <authorList>
            <person name="Navarro D."/>
            <person name="Drula E."/>
            <person name="Chaduli D."/>
            <person name="Cazenave R."/>
            <person name="Ahrendt S."/>
            <person name="Wang J."/>
            <person name="Lipzen A."/>
            <person name="Daum C."/>
            <person name="Barry K."/>
            <person name="Grigoriev I.V."/>
            <person name="Favel A."/>
            <person name="Rosso M.N."/>
            <person name="Martin F."/>
        </authorList>
    </citation>
    <scope>NUCLEOTIDE SEQUENCE [LARGE SCALE GENOMIC DNA]</scope>
    <source>
        <strain evidence="2 3">CIRM-BRFM 2984</strain>
    </source>
</reference>
<dbReference type="AlphaFoldDB" id="A0AAW0BIV6"/>
<evidence type="ECO:0000259" key="1">
    <source>
        <dbReference type="Pfam" id="PF20231"/>
    </source>
</evidence>
<feature type="domain" description="DUF6589" evidence="1">
    <location>
        <begin position="4"/>
        <end position="78"/>
    </location>
</feature>
<proteinExistence type="predicted"/>
<evidence type="ECO:0000313" key="2">
    <source>
        <dbReference type="EMBL" id="KAK7025895.1"/>
    </source>
</evidence>